<organism evidence="7 8">
    <name type="scientific">Juglans regia</name>
    <name type="common">English walnut</name>
    <dbReference type="NCBI Taxonomy" id="51240"/>
    <lineage>
        <taxon>Eukaryota</taxon>
        <taxon>Viridiplantae</taxon>
        <taxon>Streptophyta</taxon>
        <taxon>Embryophyta</taxon>
        <taxon>Tracheophyta</taxon>
        <taxon>Spermatophyta</taxon>
        <taxon>Magnoliopsida</taxon>
        <taxon>eudicotyledons</taxon>
        <taxon>Gunneridae</taxon>
        <taxon>Pentapetalae</taxon>
        <taxon>rosids</taxon>
        <taxon>fabids</taxon>
        <taxon>Fagales</taxon>
        <taxon>Juglandaceae</taxon>
        <taxon>Juglans</taxon>
    </lineage>
</organism>
<evidence type="ECO:0000256" key="6">
    <source>
        <dbReference type="SAM" id="Phobius"/>
    </source>
</evidence>
<dbReference type="OrthoDB" id="776561at2759"/>
<evidence type="ECO:0000313" key="8">
    <source>
        <dbReference type="RefSeq" id="XP_035538559.1"/>
    </source>
</evidence>
<dbReference type="Proteomes" id="UP000235220">
    <property type="component" value="Chromosome 11"/>
</dbReference>
<comment type="subcellular location">
    <subcellularLocation>
        <location evidence="1">Membrane</location>
    </subcellularLocation>
</comment>
<name>A0A6P9DT77_JUGRE</name>
<evidence type="ECO:0000256" key="2">
    <source>
        <dbReference type="ARBA" id="ARBA00009074"/>
    </source>
</evidence>
<dbReference type="PANTHER" id="PTHR31113">
    <property type="entry name" value="UPF0496 PROTEIN 3-RELATED"/>
    <property type="match status" value="1"/>
</dbReference>
<reference evidence="8" key="1">
    <citation type="submission" date="2025-08" db="UniProtKB">
        <authorList>
            <consortium name="RefSeq"/>
        </authorList>
    </citation>
    <scope>IDENTIFICATION</scope>
    <source>
        <tissue evidence="8">Leaves</tissue>
    </source>
</reference>
<dbReference type="Pfam" id="PF05055">
    <property type="entry name" value="DUF677"/>
    <property type="match status" value="1"/>
</dbReference>
<comment type="similarity">
    <text evidence="2">Belongs to the UPF0496 family.</text>
</comment>
<evidence type="ECO:0000256" key="1">
    <source>
        <dbReference type="ARBA" id="ARBA00004370"/>
    </source>
</evidence>
<dbReference type="AlphaFoldDB" id="A0A6P9DT77"/>
<dbReference type="PANTHER" id="PTHR31113:SF20">
    <property type="entry name" value="UPF0496 PROTEIN 2-RELATED"/>
    <property type="match status" value="1"/>
</dbReference>
<evidence type="ECO:0000256" key="4">
    <source>
        <dbReference type="ARBA" id="ARBA00022989"/>
    </source>
</evidence>
<feature type="transmembrane region" description="Helical" evidence="6">
    <location>
        <begin position="238"/>
        <end position="260"/>
    </location>
</feature>
<feature type="transmembrane region" description="Helical" evidence="6">
    <location>
        <begin position="266"/>
        <end position="284"/>
    </location>
</feature>
<keyword evidence="5 6" id="KW-0472">Membrane</keyword>
<keyword evidence="3 6" id="KW-0812">Transmembrane</keyword>
<dbReference type="GeneID" id="108981426"/>
<dbReference type="RefSeq" id="XP_035538559.1">
    <property type="nucleotide sequence ID" value="XM_035682666.1"/>
</dbReference>
<evidence type="ECO:0000313" key="7">
    <source>
        <dbReference type="Proteomes" id="UP000235220"/>
    </source>
</evidence>
<keyword evidence="7" id="KW-1185">Reference proteome</keyword>
<protein>
    <submittedName>
        <fullName evidence="8">UPF0496 protein At1g20180-like isoform X1</fullName>
    </submittedName>
</protein>
<sequence>MIPNMRSIHIGWPELKSPFGRPLGYLLNSLYSSYFSRSKGRSRKEISVNSLSSKSSVNEEYTEALRTKSYIEIWNKAQGQLGSTSIISSLSSSSSTLPLSMHLSEYLLEPRQETLVEMMEGMNLHHLLIDFFEASLEACKVCELLLQSIHQTRANYKKIKRVIKLSRSVHDDRADHNYTDKQCRAISGELAAFVMLKNPLLNTGAVQFRDIRDGHMILLRRLTSKYRKIKRRERLRRIWKKVCGTGLFISQSALLILLLICALHGMVGIVAAPALFAFSLGLSWKKRKGACGGRLKKRLPERVSGQLDVAAKGVYILINDFDTMSRMVMRLNDEVEHRKSVADVCVRNGKSEILKEVVREFHVHESSFLEQLEELEEHIYLCVLTINRSRSLVIQGIMAAHH</sequence>
<keyword evidence="4 6" id="KW-1133">Transmembrane helix</keyword>
<proteinExistence type="inferred from homology"/>
<dbReference type="InParanoid" id="A0A6P9DT77"/>
<gene>
    <name evidence="8" type="primary">LOC108981426</name>
</gene>
<evidence type="ECO:0000256" key="3">
    <source>
        <dbReference type="ARBA" id="ARBA00022692"/>
    </source>
</evidence>
<accession>A0A6P9DT77</accession>
<dbReference type="GO" id="GO:0016020">
    <property type="term" value="C:membrane"/>
    <property type="evidence" value="ECO:0007669"/>
    <property type="project" value="UniProtKB-SubCell"/>
</dbReference>
<dbReference type="InterPro" id="IPR007749">
    <property type="entry name" value="DUF677"/>
</dbReference>
<evidence type="ECO:0000256" key="5">
    <source>
        <dbReference type="ARBA" id="ARBA00023136"/>
    </source>
</evidence>